<keyword evidence="8" id="KW-0862">Zinc</keyword>
<dbReference type="InterPro" id="IPR017907">
    <property type="entry name" value="Znf_RING_CS"/>
</dbReference>
<dbReference type="OrthoDB" id="1431934at2759"/>
<feature type="region of interest" description="Disordered" evidence="10">
    <location>
        <begin position="444"/>
        <end position="483"/>
    </location>
</feature>
<dbReference type="InterPro" id="IPR006575">
    <property type="entry name" value="RWD_dom"/>
</dbReference>
<evidence type="ECO:0000313" key="15">
    <source>
        <dbReference type="Proteomes" id="UP000275408"/>
    </source>
</evidence>
<evidence type="ECO:0000256" key="8">
    <source>
        <dbReference type="ARBA" id="ARBA00022833"/>
    </source>
</evidence>
<keyword evidence="5" id="KW-0677">Repeat</keyword>
<evidence type="ECO:0000256" key="9">
    <source>
        <dbReference type="PROSITE-ProRule" id="PRU00175"/>
    </source>
</evidence>
<evidence type="ECO:0000256" key="2">
    <source>
        <dbReference type="ARBA" id="ARBA00012251"/>
    </source>
</evidence>
<dbReference type="Pfam" id="PF01485">
    <property type="entry name" value="IBR"/>
    <property type="match status" value="1"/>
</dbReference>
<sequence length="634" mass="72685">MAECMEVLDEAVLQEQLEEVTVLQSIFQEDLQIIRNGGGEGSICFNLMVSVNIPFERIDFEALIPIAVEERSVRACNSESDSDMESGCHGENSQESEAMGKSEGHSETHINGSEVSTVDGDEGRLGDDSSSPSGSAFLGRRKPGFTRSMSLQHWRVTADLLHLTPICLTCTFPRFYPAECPPEVSLSCLWLSKDQIQVLQEKLMNLWTETPNMPIIFTWADWLQNYGYQHLGLGPHLVLKEDERIVIESKLQTHMYATENGYKDDKLIEKGRIGTNLQTALLTIFEYDFEMQKREFRQTTHSCKICFDERNGTEFHYLDACRHFFCNECLKAHCELHVEGGTVLNLLCPNHDCKSRIPPEILREVLDAEKLERWEMLLLSKTLDIMGDIVYCPRCNLAVVIDEDETSRLAHCANCYFAFCTECHQQWHPAKPCFRELSDSDMDDEEKSKKKSNKAQKRKNTETLDAAVRRKQRQQEEHRREMSSVSFIRMMKAKGTYQYCPKCRMAVERISGCDMMHCSQCRTSFCWRCGKAISGYDHFGNCGREIPHPYPSPREPTEGEVLIERYLKANPKKKLRTKLCPRCHQKCLKENNNNNHLKCWACKTDFCYQCGKEIKGTVTLHFAAASSCTQHSDN</sequence>
<dbReference type="InterPro" id="IPR001841">
    <property type="entry name" value="Znf_RING"/>
</dbReference>
<keyword evidence="7" id="KW-0833">Ubl conjugation pathway</keyword>
<evidence type="ECO:0000256" key="6">
    <source>
        <dbReference type="ARBA" id="ARBA00022771"/>
    </source>
</evidence>
<proteinExistence type="predicted"/>
<dbReference type="Gene3D" id="3.30.40.10">
    <property type="entry name" value="Zinc/RING finger domain, C3HC4 (zinc finger)"/>
    <property type="match status" value="1"/>
</dbReference>
<dbReference type="Pfam" id="PF05773">
    <property type="entry name" value="RWD"/>
    <property type="match status" value="1"/>
</dbReference>
<keyword evidence="4" id="KW-0479">Metal-binding</keyword>
<evidence type="ECO:0000259" key="11">
    <source>
        <dbReference type="PROSITE" id="PS50089"/>
    </source>
</evidence>
<feature type="compositionally biased region" description="Basic and acidic residues" evidence="10">
    <location>
        <begin position="473"/>
        <end position="482"/>
    </location>
</feature>
<keyword evidence="3" id="KW-0808">Transferase</keyword>
<dbReference type="SUPFAM" id="SSF57850">
    <property type="entry name" value="RING/U-box"/>
    <property type="match status" value="4"/>
</dbReference>
<comment type="catalytic activity">
    <reaction evidence="1">
        <text>[E2 ubiquitin-conjugating enzyme]-S-ubiquitinyl-L-cysteine + [acceptor protein]-L-lysine = [E2 ubiquitin-conjugating enzyme]-L-cysteine + [acceptor protein]-N(6)-ubiquitinyl-L-lysine.</text>
        <dbReference type="EC" id="2.3.2.31"/>
    </reaction>
</comment>
<evidence type="ECO:0000259" key="12">
    <source>
        <dbReference type="PROSITE" id="PS50908"/>
    </source>
</evidence>
<dbReference type="InterPro" id="IPR044066">
    <property type="entry name" value="TRIAD_supradom"/>
</dbReference>
<dbReference type="SUPFAM" id="SSF54495">
    <property type="entry name" value="UBC-like"/>
    <property type="match status" value="1"/>
</dbReference>
<dbReference type="CDD" id="cd23820">
    <property type="entry name" value="RWD_RNF14"/>
    <property type="match status" value="1"/>
</dbReference>
<feature type="domain" description="RING-type" evidence="13">
    <location>
        <begin position="299"/>
        <end position="546"/>
    </location>
</feature>
<accession>A0A3M6TXF1</accession>
<dbReference type="InterPro" id="IPR002867">
    <property type="entry name" value="IBR_dom"/>
</dbReference>
<dbReference type="SMART" id="SM00647">
    <property type="entry name" value="IBR"/>
    <property type="match status" value="3"/>
</dbReference>
<evidence type="ECO:0000256" key="4">
    <source>
        <dbReference type="ARBA" id="ARBA00022723"/>
    </source>
</evidence>
<dbReference type="InterPro" id="IPR016135">
    <property type="entry name" value="UBQ-conjugating_enzyme/RWD"/>
</dbReference>
<evidence type="ECO:0000313" key="14">
    <source>
        <dbReference type="EMBL" id="RMX45968.1"/>
    </source>
</evidence>
<name>A0A3M6TXF1_POCDA</name>
<evidence type="ECO:0000259" key="13">
    <source>
        <dbReference type="PROSITE" id="PS51873"/>
    </source>
</evidence>
<dbReference type="PROSITE" id="PS51873">
    <property type="entry name" value="TRIAD"/>
    <property type="match status" value="1"/>
</dbReference>
<dbReference type="FunFam" id="3.30.40.10:FF:000137">
    <property type="entry name" value="RanBP-type and C3HC4-type zinc finger-containing protein 1"/>
    <property type="match status" value="1"/>
</dbReference>
<dbReference type="InterPro" id="IPR031127">
    <property type="entry name" value="E3_UB_ligase_RBR"/>
</dbReference>
<dbReference type="Pfam" id="PF22191">
    <property type="entry name" value="IBR_1"/>
    <property type="match status" value="1"/>
</dbReference>
<dbReference type="Gene3D" id="2.20.25.20">
    <property type="match status" value="1"/>
</dbReference>
<dbReference type="PROSITE" id="PS00518">
    <property type="entry name" value="ZF_RING_1"/>
    <property type="match status" value="1"/>
</dbReference>
<dbReference type="PANTHER" id="PTHR11685">
    <property type="entry name" value="RBR FAMILY RING FINGER AND IBR DOMAIN-CONTAINING"/>
    <property type="match status" value="1"/>
</dbReference>
<dbReference type="EMBL" id="RCHS01002738">
    <property type="protein sequence ID" value="RMX45968.1"/>
    <property type="molecule type" value="Genomic_DNA"/>
</dbReference>
<feature type="domain" description="RING-type" evidence="11">
    <location>
        <begin position="303"/>
        <end position="352"/>
    </location>
</feature>
<evidence type="ECO:0000256" key="3">
    <source>
        <dbReference type="ARBA" id="ARBA00022679"/>
    </source>
</evidence>
<comment type="caution">
    <text evidence="14">The sequence shown here is derived from an EMBL/GenBank/DDBJ whole genome shotgun (WGS) entry which is preliminary data.</text>
</comment>
<dbReference type="GO" id="GO:0061630">
    <property type="term" value="F:ubiquitin protein ligase activity"/>
    <property type="evidence" value="ECO:0007669"/>
    <property type="project" value="UniProtKB-EC"/>
</dbReference>
<dbReference type="CDD" id="cd20341">
    <property type="entry name" value="BRcat_RBR_RNF14"/>
    <property type="match status" value="1"/>
</dbReference>
<feature type="compositionally biased region" description="Basic and acidic residues" evidence="10">
    <location>
        <begin position="98"/>
        <end position="108"/>
    </location>
</feature>
<dbReference type="GO" id="GO:0016567">
    <property type="term" value="P:protein ubiquitination"/>
    <property type="evidence" value="ECO:0007669"/>
    <property type="project" value="InterPro"/>
</dbReference>
<dbReference type="GO" id="GO:0008270">
    <property type="term" value="F:zinc ion binding"/>
    <property type="evidence" value="ECO:0007669"/>
    <property type="project" value="UniProtKB-KW"/>
</dbReference>
<feature type="region of interest" description="Disordered" evidence="10">
    <location>
        <begin position="77"/>
        <end position="141"/>
    </location>
</feature>
<dbReference type="SMART" id="SM00591">
    <property type="entry name" value="RWD"/>
    <property type="match status" value="1"/>
</dbReference>
<dbReference type="OMA" id="DFIRLPC"/>
<dbReference type="PROSITE" id="PS50089">
    <property type="entry name" value="ZF_RING_2"/>
    <property type="match status" value="1"/>
</dbReference>
<gene>
    <name evidence="14" type="ORF">pdam_00020226</name>
</gene>
<keyword evidence="15" id="KW-1185">Reference proteome</keyword>
<feature type="compositionally biased region" description="Basic residues" evidence="10">
    <location>
        <begin position="449"/>
        <end position="458"/>
    </location>
</feature>
<organism evidence="14 15">
    <name type="scientific">Pocillopora damicornis</name>
    <name type="common">Cauliflower coral</name>
    <name type="synonym">Millepora damicornis</name>
    <dbReference type="NCBI Taxonomy" id="46731"/>
    <lineage>
        <taxon>Eukaryota</taxon>
        <taxon>Metazoa</taxon>
        <taxon>Cnidaria</taxon>
        <taxon>Anthozoa</taxon>
        <taxon>Hexacorallia</taxon>
        <taxon>Scleractinia</taxon>
        <taxon>Astrocoeniina</taxon>
        <taxon>Pocilloporidae</taxon>
        <taxon>Pocillopora</taxon>
    </lineage>
</organism>
<reference evidence="14 15" key="1">
    <citation type="journal article" date="2018" name="Sci. Rep.">
        <title>Comparative analysis of the Pocillopora damicornis genome highlights role of immune system in coral evolution.</title>
        <authorList>
            <person name="Cunning R."/>
            <person name="Bay R.A."/>
            <person name="Gillette P."/>
            <person name="Baker A.C."/>
            <person name="Traylor-Knowles N."/>
        </authorList>
    </citation>
    <scope>NUCLEOTIDE SEQUENCE [LARGE SCALE GENOMIC DNA]</scope>
    <source>
        <strain evidence="14">RSMAS</strain>
        <tissue evidence="14">Whole animal</tissue>
    </source>
</reference>
<dbReference type="InterPro" id="IPR013083">
    <property type="entry name" value="Znf_RING/FYVE/PHD"/>
</dbReference>
<evidence type="ECO:0000256" key="1">
    <source>
        <dbReference type="ARBA" id="ARBA00001798"/>
    </source>
</evidence>
<dbReference type="AlphaFoldDB" id="A0A3M6TXF1"/>
<dbReference type="Proteomes" id="UP000275408">
    <property type="component" value="Unassembled WGS sequence"/>
</dbReference>
<dbReference type="PROSITE" id="PS50908">
    <property type="entry name" value="RWD"/>
    <property type="match status" value="1"/>
</dbReference>
<feature type="domain" description="RWD" evidence="12">
    <location>
        <begin position="18"/>
        <end position="230"/>
    </location>
</feature>
<evidence type="ECO:0000256" key="5">
    <source>
        <dbReference type="ARBA" id="ARBA00022737"/>
    </source>
</evidence>
<evidence type="ECO:0000256" key="7">
    <source>
        <dbReference type="ARBA" id="ARBA00022786"/>
    </source>
</evidence>
<protein>
    <recommendedName>
        <fullName evidence="2">RBR-type E3 ubiquitin transferase</fullName>
        <ecNumber evidence="2">2.3.2.31</ecNumber>
    </recommendedName>
</protein>
<keyword evidence="6 9" id="KW-0863">Zinc-finger</keyword>
<dbReference type="Gene3D" id="3.10.110.10">
    <property type="entry name" value="Ubiquitin Conjugating Enzyme"/>
    <property type="match status" value="1"/>
</dbReference>
<dbReference type="Gene3D" id="1.20.120.1750">
    <property type="match status" value="1"/>
</dbReference>
<dbReference type="EC" id="2.3.2.31" evidence="2"/>
<evidence type="ECO:0000256" key="10">
    <source>
        <dbReference type="SAM" id="MobiDB-lite"/>
    </source>
</evidence>